<dbReference type="GO" id="GO:0005543">
    <property type="term" value="F:phospholipid binding"/>
    <property type="evidence" value="ECO:0007669"/>
    <property type="project" value="InterPro"/>
</dbReference>
<organism evidence="4 5">
    <name type="scientific">Elaeophora elaphi</name>
    <dbReference type="NCBI Taxonomy" id="1147741"/>
    <lineage>
        <taxon>Eukaryota</taxon>
        <taxon>Metazoa</taxon>
        <taxon>Ecdysozoa</taxon>
        <taxon>Nematoda</taxon>
        <taxon>Chromadorea</taxon>
        <taxon>Rhabditida</taxon>
        <taxon>Spirurina</taxon>
        <taxon>Spiruromorpha</taxon>
        <taxon>Filarioidea</taxon>
        <taxon>Onchocercidae</taxon>
        <taxon>Elaeophora</taxon>
    </lineage>
</organism>
<reference evidence="5" key="1">
    <citation type="submission" date="2016-04" db="UniProtKB">
        <authorList>
            <consortium name="WormBaseParasite"/>
        </authorList>
    </citation>
    <scope>IDENTIFICATION</scope>
</reference>
<keyword evidence="1" id="KW-0343">GTPase activation</keyword>
<dbReference type="PRINTS" id="PR00683">
    <property type="entry name" value="SPECTRINPH"/>
</dbReference>
<dbReference type="FunFam" id="2.30.29.30:FF:000024">
    <property type="entry name" value="Spectrin beta chain"/>
    <property type="match status" value="1"/>
</dbReference>
<feature type="domain" description="PH" evidence="3">
    <location>
        <begin position="112"/>
        <end position="222"/>
    </location>
</feature>
<dbReference type="InterPro" id="IPR041681">
    <property type="entry name" value="PH_9"/>
</dbReference>
<evidence type="ECO:0000313" key="4">
    <source>
        <dbReference type="Proteomes" id="UP000050640"/>
    </source>
</evidence>
<dbReference type="GO" id="GO:0005096">
    <property type="term" value="F:GTPase activator activity"/>
    <property type="evidence" value="ECO:0007669"/>
    <property type="project" value="UniProtKB-KW"/>
</dbReference>
<accession>A0A158Q8H3</accession>
<dbReference type="Proteomes" id="UP000050640">
    <property type="component" value="Unplaced"/>
</dbReference>
<name>A0A158Q8H3_9BILA</name>
<proteinExistence type="predicted"/>
<dbReference type="Pfam" id="PF15410">
    <property type="entry name" value="PH_9"/>
    <property type="match status" value="1"/>
</dbReference>
<dbReference type="PANTHER" id="PTHR23176">
    <property type="entry name" value="RHO/RAC/CDC GTPASE-ACTIVATING PROTEIN"/>
    <property type="match status" value="1"/>
</dbReference>
<feature type="compositionally biased region" description="Basic residues" evidence="2">
    <location>
        <begin position="241"/>
        <end position="252"/>
    </location>
</feature>
<dbReference type="PANTHER" id="PTHR23176:SF129">
    <property type="entry name" value="RHO GTPASE ACTIVATING PROTEIN AT 16F, ISOFORM E-RELATED"/>
    <property type="match status" value="1"/>
</dbReference>
<dbReference type="CDD" id="cd10571">
    <property type="entry name" value="PH_beta_spectrin"/>
    <property type="match status" value="1"/>
</dbReference>
<evidence type="ECO:0000313" key="5">
    <source>
        <dbReference type="WBParaSite" id="EEL_0000757901-mRNA-1"/>
    </source>
</evidence>
<feature type="region of interest" description="Disordered" evidence="2">
    <location>
        <begin position="220"/>
        <end position="252"/>
    </location>
</feature>
<dbReference type="SUPFAM" id="SSF50729">
    <property type="entry name" value="PH domain-like"/>
    <property type="match status" value="1"/>
</dbReference>
<dbReference type="STRING" id="1147741.A0A158Q8H3"/>
<dbReference type="PROSITE" id="PS50003">
    <property type="entry name" value="PH_DOMAIN"/>
    <property type="match status" value="1"/>
</dbReference>
<dbReference type="SMART" id="SM00233">
    <property type="entry name" value="PH"/>
    <property type="match status" value="1"/>
</dbReference>
<keyword evidence="4" id="KW-1185">Reference proteome</keyword>
<dbReference type="InterPro" id="IPR011993">
    <property type="entry name" value="PH-like_dom_sf"/>
</dbReference>
<feature type="compositionally biased region" description="Basic and acidic residues" evidence="2">
    <location>
        <begin position="1"/>
        <end position="13"/>
    </location>
</feature>
<dbReference type="Gene3D" id="2.30.29.30">
    <property type="entry name" value="Pleckstrin-homology domain (PH domain)/Phosphotyrosine-binding domain (PTB)"/>
    <property type="match status" value="1"/>
</dbReference>
<dbReference type="GO" id="GO:0005737">
    <property type="term" value="C:cytoplasm"/>
    <property type="evidence" value="ECO:0007669"/>
    <property type="project" value="TreeGrafter"/>
</dbReference>
<dbReference type="AlphaFoldDB" id="A0A158Q8H3"/>
<dbReference type="InterPro" id="IPR050729">
    <property type="entry name" value="Rho-GAP"/>
</dbReference>
<dbReference type="InterPro" id="IPR001849">
    <property type="entry name" value="PH_domain"/>
</dbReference>
<dbReference type="WBParaSite" id="EEL_0000757901-mRNA-1">
    <property type="protein sequence ID" value="EEL_0000757901-mRNA-1"/>
    <property type="gene ID" value="EEL_0000757901"/>
</dbReference>
<evidence type="ECO:0000259" key="3">
    <source>
        <dbReference type="PROSITE" id="PS50003"/>
    </source>
</evidence>
<dbReference type="InterPro" id="IPR001605">
    <property type="entry name" value="PH_dom-spectrin-type"/>
</dbReference>
<sequence length="252" mass="28420">MQRRDLEEVERRAHTGPGSDVHRGTLQRIAAGERSAEIAFPTERGPQTSDDFGNENLHDTTRSCASDTSLRKTRHINERNSRFMASEPSGWRLSLSRSARFDIHDLRGVDVGGAFEGVLIRKHTYESLDRKASNRSWEKVYAVLRGSHLAFFKDQKHMEENTLFRGEEPLNLEGCSVSVAAEYTKKKNVLSLKSSSGAEYLLQTAGDEDMERWLRRLQLATGQSQEETGRSQTLPAEGSTKAKKSFFSRGKK</sequence>
<evidence type="ECO:0000256" key="2">
    <source>
        <dbReference type="SAM" id="MobiDB-lite"/>
    </source>
</evidence>
<evidence type="ECO:0000256" key="1">
    <source>
        <dbReference type="ARBA" id="ARBA00022468"/>
    </source>
</evidence>
<protein>
    <submittedName>
        <fullName evidence="5">PH domain-containing protein</fullName>
    </submittedName>
</protein>
<feature type="region of interest" description="Disordered" evidence="2">
    <location>
        <begin position="1"/>
        <end position="58"/>
    </location>
</feature>
<feature type="compositionally biased region" description="Polar residues" evidence="2">
    <location>
        <begin position="220"/>
        <end position="234"/>
    </location>
</feature>